<keyword evidence="1" id="KW-1133">Transmembrane helix</keyword>
<organism evidence="3 4">
    <name type="scientific">Corallococcus macrosporus</name>
    <dbReference type="NCBI Taxonomy" id="35"/>
    <lineage>
        <taxon>Bacteria</taxon>
        <taxon>Pseudomonadati</taxon>
        <taxon>Myxococcota</taxon>
        <taxon>Myxococcia</taxon>
        <taxon>Myxococcales</taxon>
        <taxon>Cystobacterineae</taxon>
        <taxon>Myxococcaceae</taxon>
        <taxon>Corallococcus</taxon>
    </lineage>
</organism>
<accession>A0ABS3D9J7</accession>
<gene>
    <name evidence="3" type="ORF">JYK02_05790</name>
</gene>
<dbReference type="Proteomes" id="UP000664052">
    <property type="component" value="Unassembled WGS sequence"/>
</dbReference>
<dbReference type="EMBL" id="JAFIMU010000004">
    <property type="protein sequence ID" value="MBN8227020.1"/>
    <property type="molecule type" value="Genomic_DNA"/>
</dbReference>
<keyword evidence="1" id="KW-0812">Transmembrane</keyword>
<evidence type="ECO:0008006" key="5">
    <source>
        <dbReference type="Google" id="ProtNLM"/>
    </source>
</evidence>
<protein>
    <recommendedName>
        <fullName evidence="5">Tetratricopeptide repeat protein</fullName>
    </recommendedName>
</protein>
<proteinExistence type="predicted"/>
<feature type="transmembrane region" description="Helical" evidence="1">
    <location>
        <begin position="232"/>
        <end position="252"/>
    </location>
</feature>
<dbReference type="SUPFAM" id="SSF48452">
    <property type="entry name" value="TPR-like"/>
    <property type="match status" value="1"/>
</dbReference>
<keyword evidence="2" id="KW-0732">Signal</keyword>
<comment type="caution">
    <text evidence="3">The sequence shown here is derived from an EMBL/GenBank/DDBJ whole genome shotgun (WGS) entry which is preliminary data.</text>
</comment>
<sequence length="278" mass="29411">MDLADTSRRRRVRAALTGLGLSLMVLPSPARAEPPAPNPHLQAAFSLYDALEYDEALRSLGKARQWLSNTREDRIAIELLEGILAFETSQAKRGRSAFERALALDPKARLLIPVSPKVTAALEQVRARLPAVAPPPAPVPSEPSPAPVAVMSEAPREPLTHPSLTEVERGAGVRSRLRLPVAIGGGVVAVGGILAWGRARSLSAQVRDADPSITTRAQLDGTVHQGKTFEKVGWALMGLGAATVVGSFLFLGESSPGAQASLLPTPEGAQLSLSWSLR</sequence>
<name>A0ABS3D9J7_9BACT</name>
<dbReference type="RefSeq" id="WP_207049212.1">
    <property type="nucleotide sequence ID" value="NZ_JAFIMU010000004.1"/>
</dbReference>
<evidence type="ECO:0000256" key="2">
    <source>
        <dbReference type="SAM" id="SignalP"/>
    </source>
</evidence>
<feature type="chain" id="PRO_5046740982" description="Tetratricopeptide repeat protein" evidence="2">
    <location>
        <begin position="33"/>
        <end position="278"/>
    </location>
</feature>
<reference evidence="3 4" key="1">
    <citation type="submission" date="2021-02" db="EMBL/GenBank/DDBJ databases">
        <title>De Novo genome assembly of isolated myxobacteria.</title>
        <authorList>
            <person name="Stevens D.C."/>
        </authorList>
    </citation>
    <scope>NUCLEOTIDE SEQUENCE [LARGE SCALE GENOMIC DNA]</scope>
    <source>
        <strain evidence="3 4">ATCC 29039</strain>
    </source>
</reference>
<dbReference type="InterPro" id="IPR011990">
    <property type="entry name" value="TPR-like_helical_dom_sf"/>
</dbReference>
<evidence type="ECO:0000313" key="4">
    <source>
        <dbReference type="Proteomes" id="UP000664052"/>
    </source>
</evidence>
<evidence type="ECO:0000256" key="1">
    <source>
        <dbReference type="SAM" id="Phobius"/>
    </source>
</evidence>
<feature type="signal peptide" evidence="2">
    <location>
        <begin position="1"/>
        <end position="32"/>
    </location>
</feature>
<keyword evidence="1" id="KW-0472">Membrane</keyword>
<feature type="transmembrane region" description="Helical" evidence="1">
    <location>
        <begin position="177"/>
        <end position="197"/>
    </location>
</feature>
<keyword evidence="4" id="KW-1185">Reference proteome</keyword>
<evidence type="ECO:0000313" key="3">
    <source>
        <dbReference type="EMBL" id="MBN8227020.1"/>
    </source>
</evidence>